<dbReference type="PANTHER" id="PTHR44167">
    <property type="entry name" value="OVARIAN-SPECIFIC SERINE/THREONINE-PROTEIN KINASE LOK-RELATED"/>
    <property type="match status" value="1"/>
</dbReference>
<feature type="region of interest" description="Disordered" evidence="1">
    <location>
        <begin position="24"/>
        <end position="71"/>
    </location>
</feature>
<dbReference type="EMBL" id="JAEUBG010000168">
    <property type="protein sequence ID" value="KAH3688757.1"/>
    <property type="molecule type" value="Genomic_DNA"/>
</dbReference>
<dbReference type="Pfam" id="PF00069">
    <property type="entry name" value="Pkinase"/>
    <property type="match status" value="1"/>
</dbReference>
<proteinExistence type="predicted"/>
<dbReference type="GO" id="GO:0005634">
    <property type="term" value="C:nucleus"/>
    <property type="evidence" value="ECO:0007669"/>
    <property type="project" value="TreeGrafter"/>
</dbReference>
<dbReference type="GO" id="GO:0005524">
    <property type="term" value="F:ATP binding"/>
    <property type="evidence" value="ECO:0007669"/>
    <property type="project" value="InterPro"/>
</dbReference>
<dbReference type="PROSITE" id="PS00108">
    <property type="entry name" value="PROTEIN_KINASE_ST"/>
    <property type="match status" value="1"/>
</dbReference>
<dbReference type="PROSITE" id="PS50011">
    <property type="entry name" value="PROTEIN_KINASE_DOM"/>
    <property type="match status" value="1"/>
</dbReference>
<protein>
    <recommendedName>
        <fullName evidence="2">Protein kinase domain-containing protein</fullName>
    </recommendedName>
</protein>
<dbReference type="SUPFAM" id="SSF56112">
    <property type="entry name" value="Protein kinase-like (PK-like)"/>
    <property type="match status" value="1"/>
</dbReference>
<comment type="caution">
    <text evidence="3">The sequence shown here is derived from an EMBL/GenBank/DDBJ whole genome shotgun (WGS) entry which is preliminary data.</text>
</comment>
<dbReference type="Proteomes" id="UP000774326">
    <property type="component" value="Unassembled WGS sequence"/>
</dbReference>
<dbReference type="AlphaFoldDB" id="A0A9P8QCZ4"/>
<dbReference type="InterPro" id="IPR011009">
    <property type="entry name" value="Kinase-like_dom_sf"/>
</dbReference>
<dbReference type="SMART" id="SM00220">
    <property type="entry name" value="S_TKc"/>
    <property type="match status" value="1"/>
</dbReference>
<dbReference type="PANTHER" id="PTHR44167:SF24">
    <property type="entry name" value="SERINE_THREONINE-PROTEIN KINASE CHK2"/>
    <property type="match status" value="1"/>
</dbReference>
<dbReference type="GO" id="GO:0044773">
    <property type="term" value="P:mitotic DNA damage checkpoint signaling"/>
    <property type="evidence" value="ECO:0007669"/>
    <property type="project" value="TreeGrafter"/>
</dbReference>
<name>A0A9P8QCZ4_WICPI</name>
<evidence type="ECO:0000259" key="2">
    <source>
        <dbReference type="PROSITE" id="PS50011"/>
    </source>
</evidence>
<accession>A0A9P8QCZ4</accession>
<feature type="domain" description="Protein kinase" evidence="2">
    <location>
        <begin position="104"/>
        <end position="460"/>
    </location>
</feature>
<evidence type="ECO:0000313" key="3">
    <source>
        <dbReference type="EMBL" id="KAH3688757.1"/>
    </source>
</evidence>
<dbReference type="InterPro" id="IPR000719">
    <property type="entry name" value="Prot_kinase_dom"/>
</dbReference>
<evidence type="ECO:0000256" key="1">
    <source>
        <dbReference type="SAM" id="MobiDB-lite"/>
    </source>
</evidence>
<evidence type="ECO:0000313" key="4">
    <source>
        <dbReference type="Proteomes" id="UP000774326"/>
    </source>
</evidence>
<dbReference type="InterPro" id="IPR008271">
    <property type="entry name" value="Ser/Thr_kinase_AS"/>
</dbReference>
<organism evidence="3 4">
    <name type="scientific">Wickerhamomyces pijperi</name>
    <name type="common">Yeast</name>
    <name type="synonym">Pichia pijperi</name>
    <dbReference type="NCBI Taxonomy" id="599730"/>
    <lineage>
        <taxon>Eukaryota</taxon>
        <taxon>Fungi</taxon>
        <taxon>Dikarya</taxon>
        <taxon>Ascomycota</taxon>
        <taxon>Saccharomycotina</taxon>
        <taxon>Saccharomycetes</taxon>
        <taxon>Phaffomycetales</taxon>
        <taxon>Wickerhamomycetaceae</taxon>
        <taxon>Wickerhamomyces</taxon>
    </lineage>
</organism>
<feature type="compositionally biased region" description="Acidic residues" evidence="1">
    <location>
        <begin position="52"/>
        <end position="64"/>
    </location>
</feature>
<sequence>MNQHKEQEPKYRYLPIPFELESHVNTYDDDSDDDCQIISERRIDSSSTTSEPENEEEKEEEEDEEARHEPNYLSLPVLLEIENEYIRVPVLDLTEYIETEGTTQSPRKLLGRGGYGAVRLGQVKKQIPTLCRDQSLLRSIDHSPECNIFNRLKGLIALKSIPLPLAETHETAFIYSVPYHPNLLQVHSLSFNQDFTELNIVTEKMSLSLADFIKRKQNSRPRSPLPMKTIKSILLQIASGLAHMNQFGYMHCDLKPGNILLTKTSDYYSLEYIRKHNLLDQEYVVKICDYGQATNIELGKTFGTIGTPSYNAPEITMGHGEYDQFCDIWSLGCIMYTLMSYRELVEPSKGGVKHLQNLVRALGSPFFKAEEEDSQRARKYRRSLYRYPHGTNAEFNEFLKESLPADTLINRRGLNVKAKLGELHIDEYNELCPIADWCLNWDRTKRPSAQMLAVYLLPNLKTR</sequence>
<dbReference type="OrthoDB" id="10252171at2759"/>
<keyword evidence="4" id="KW-1185">Reference proteome</keyword>
<dbReference type="Gene3D" id="1.10.510.10">
    <property type="entry name" value="Transferase(Phosphotransferase) domain 1"/>
    <property type="match status" value="1"/>
</dbReference>
<gene>
    <name evidence="3" type="ORF">WICPIJ_000264</name>
</gene>
<dbReference type="GO" id="GO:0004674">
    <property type="term" value="F:protein serine/threonine kinase activity"/>
    <property type="evidence" value="ECO:0007669"/>
    <property type="project" value="TreeGrafter"/>
</dbReference>
<reference evidence="3" key="1">
    <citation type="journal article" date="2021" name="Open Biol.">
        <title>Shared evolutionary footprints suggest mitochondrial oxidative damage underlies multiple complex I losses in fungi.</title>
        <authorList>
            <person name="Schikora-Tamarit M.A."/>
            <person name="Marcet-Houben M."/>
            <person name="Nosek J."/>
            <person name="Gabaldon T."/>
        </authorList>
    </citation>
    <scope>NUCLEOTIDE SEQUENCE</scope>
    <source>
        <strain evidence="3">CBS2887</strain>
    </source>
</reference>
<reference evidence="3" key="2">
    <citation type="submission" date="2021-01" db="EMBL/GenBank/DDBJ databases">
        <authorList>
            <person name="Schikora-Tamarit M.A."/>
        </authorList>
    </citation>
    <scope>NUCLEOTIDE SEQUENCE</scope>
    <source>
        <strain evidence="3">CBS2887</strain>
    </source>
</reference>